<evidence type="ECO:0000256" key="2">
    <source>
        <dbReference type="ARBA" id="ARBA00022729"/>
    </source>
</evidence>
<dbReference type="NCBIfam" id="NF038402">
    <property type="entry name" value="TroA_like"/>
    <property type="match status" value="1"/>
</dbReference>
<comment type="caution">
    <text evidence="6">The sequence shown here is derived from an EMBL/GenBank/DDBJ whole genome shotgun (WGS) entry which is preliminary data.</text>
</comment>
<sequence length="332" mass="36743">MMKRWGLFSLIFVLSMAILAGCGSESANPAKQSGQEGQLTETDKTQETNKDEALFPVTFTDDAGREVTIEEEPETLISIQTSNTEILYALGVGDRLIGVSDYCNYPQEALEVQKVGGQDMDAELIMTLLPDVVFATKYHFDNHENILKQYEDAGIKVVVTGSATSFDDAYNTMKMLATATGTEDKADEIIQDMKDRRAAIEEKAKEITNPKKVWVEVSPEPDIFTTGTNTFMHEMLQTIHAVNAAEAHEGWVKLTEEEIVALNPDVIITTYGYYVENPADGVLARDGWQEVNAVKNGQVFDVDSDTVTRPGPRLIEGVEQLAKLIYPEVFGE</sequence>
<dbReference type="SUPFAM" id="SSF53807">
    <property type="entry name" value="Helical backbone' metal receptor"/>
    <property type="match status" value="1"/>
</dbReference>
<proteinExistence type="inferred from homology"/>
<feature type="compositionally biased region" description="Basic and acidic residues" evidence="3">
    <location>
        <begin position="41"/>
        <end position="53"/>
    </location>
</feature>
<evidence type="ECO:0000256" key="1">
    <source>
        <dbReference type="ARBA" id="ARBA00008814"/>
    </source>
</evidence>
<dbReference type="InterPro" id="IPR050902">
    <property type="entry name" value="ABC_Transporter_SBP"/>
</dbReference>
<dbReference type="PANTHER" id="PTHR30535">
    <property type="entry name" value="VITAMIN B12-BINDING PROTEIN"/>
    <property type="match status" value="1"/>
</dbReference>
<dbReference type="PANTHER" id="PTHR30535:SF34">
    <property type="entry name" value="MOLYBDATE-BINDING PROTEIN MOLA"/>
    <property type="match status" value="1"/>
</dbReference>
<dbReference type="EMBL" id="JBHTLT010000028">
    <property type="protein sequence ID" value="MFD1204655.1"/>
    <property type="molecule type" value="Genomic_DNA"/>
</dbReference>
<evidence type="ECO:0000313" key="6">
    <source>
        <dbReference type="EMBL" id="MFD1204655.1"/>
    </source>
</evidence>
<dbReference type="InterPro" id="IPR054828">
    <property type="entry name" value="Vit_B12_bind_prot"/>
</dbReference>
<feature type="domain" description="Fe/B12 periplasmic-binding" evidence="5">
    <location>
        <begin position="75"/>
        <end position="329"/>
    </location>
</feature>
<gene>
    <name evidence="6" type="ORF">ACFQ38_05955</name>
</gene>
<dbReference type="PROSITE" id="PS51257">
    <property type="entry name" value="PROKAR_LIPOPROTEIN"/>
    <property type="match status" value="1"/>
</dbReference>
<feature type="compositionally biased region" description="Polar residues" evidence="3">
    <location>
        <begin position="25"/>
        <end position="40"/>
    </location>
</feature>
<evidence type="ECO:0000259" key="5">
    <source>
        <dbReference type="PROSITE" id="PS50983"/>
    </source>
</evidence>
<dbReference type="Proteomes" id="UP001597231">
    <property type="component" value="Unassembled WGS sequence"/>
</dbReference>
<evidence type="ECO:0000256" key="4">
    <source>
        <dbReference type="SAM" id="SignalP"/>
    </source>
</evidence>
<keyword evidence="2 4" id="KW-0732">Signal</keyword>
<name>A0ABW3TW67_9BACL</name>
<dbReference type="PROSITE" id="PS50983">
    <property type="entry name" value="FE_B12_PBP"/>
    <property type="match status" value="1"/>
</dbReference>
<feature type="signal peptide" evidence="4">
    <location>
        <begin position="1"/>
        <end position="20"/>
    </location>
</feature>
<protein>
    <submittedName>
        <fullName evidence="6">ABC transporter substrate-binding protein</fullName>
    </submittedName>
</protein>
<feature type="chain" id="PRO_5046675858" evidence="4">
    <location>
        <begin position="21"/>
        <end position="332"/>
    </location>
</feature>
<dbReference type="RefSeq" id="WP_336824637.1">
    <property type="nucleotide sequence ID" value="NZ_JBHTLT010000028.1"/>
</dbReference>
<reference evidence="7" key="1">
    <citation type="journal article" date="2019" name="Int. J. Syst. Evol. Microbiol.">
        <title>The Global Catalogue of Microorganisms (GCM) 10K type strain sequencing project: providing services to taxonomists for standard genome sequencing and annotation.</title>
        <authorList>
            <consortium name="The Broad Institute Genomics Platform"/>
            <consortium name="The Broad Institute Genome Sequencing Center for Infectious Disease"/>
            <person name="Wu L."/>
            <person name="Ma J."/>
        </authorList>
    </citation>
    <scope>NUCLEOTIDE SEQUENCE [LARGE SCALE GENOMIC DNA]</scope>
    <source>
        <strain evidence="7">CCUG 53915</strain>
    </source>
</reference>
<dbReference type="Pfam" id="PF01497">
    <property type="entry name" value="Peripla_BP_2"/>
    <property type="match status" value="1"/>
</dbReference>
<evidence type="ECO:0000256" key="3">
    <source>
        <dbReference type="SAM" id="MobiDB-lite"/>
    </source>
</evidence>
<dbReference type="Gene3D" id="3.40.50.1980">
    <property type="entry name" value="Nitrogenase molybdenum iron protein domain"/>
    <property type="match status" value="2"/>
</dbReference>
<evidence type="ECO:0000313" key="7">
    <source>
        <dbReference type="Proteomes" id="UP001597231"/>
    </source>
</evidence>
<feature type="region of interest" description="Disordered" evidence="3">
    <location>
        <begin position="25"/>
        <end position="53"/>
    </location>
</feature>
<comment type="similarity">
    <text evidence="1">Belongs to the bacterial solute-binding protein 8 family.</text>
</comment>
<organism evidence="6 7">
    <name type="scientific">Sporosarcina contaminans</name>
    <dbReference type="NCBI Taxonomy" id="633403"/>
    <lineage>
        <taxon>Bacteria</taxon>
        <taxon>Bacillati</taxon>
        <taxon>Bacillota</taxon>
        <taxon>Bacilli</taxon>
        <taxon>Bacillales</taxon>
        <taxon>Caryophanaceae</taxon>
        <taxon>Sporosarcina</taxon>
    </lineage>
</organism>
<keyword evidence="7" id="KW-1185">Reference proteome</keyword>
<accession>A0ABW3TW67</accession>
<dbReference type="InterPro" id="IPR002491">
    <property type="entry name" value="ABC_transptr_periplasmic_BD"/>
</dbReference>
<dbReference type="CDD" id="cd01143">
    <property type="entry name" value="YvrC"/>
    <property type="match status" value="1"/>
</dbReference>